<evidence type="ECO:0000256" key="8">
    <source>
        <dbReference type="SAM" id="MobiDB-lite"/>
    </source>
</evidence>
<evidence type="ECO:0000256" key="4">
    <source>
        <dbReference type="ARBA" id="ARBA00022723"/>
    </source>
</evidence>
<evidence type="ECO:0000256" key="1">
    <source>
        <dbReference type="ARBA" id="ARBA00000900"/>
    </source>
</evidence>
<dbReference type="PANTHER" id="PTHR22937">
    <property type="entry name" value="E3 UBIQUITIN-PROTEIN LIGASE RNF165"/>
    <property type="match status" value="1"/>
</dbReference>
<dbReference type="SUPFAM" id="SSF57850">
    <property type="entry name" value="RING/U-box"/>
    <property type="match status" value="1"/>
</dbReference>
<evidence type="ECO:0000256" key="5">
    <source>
        <dbReference type="ARBA" id="ARBA00022771"/>
    </source>
</evidence>
<dbReference type="PANTHER" id="PTHR22937:SF224">
    <property type="entry name" value="E3 UBIQUITIN-PROTEIN LIGASE MBR1-RELATED"/>
    <property type="match status" value="1"/>
</dbReference>
<gene>
    <name evidence="9" type="ORF">FCM35_KLT04875</name>
</gene>
<dbReference type="OrthoDB" id="8062037at2759"/>
<proteinExistence type="predicted"/>
<keyword evidence="6" id="KW-0833">Ubl conjugation pathway</keyword>
<comment type="catalytic activity">
    <reaction evidence="1">
        <text>S-ubiquitinyl-[E2 ubiquitin-conjugating enzyme]-L-cysteine + [acceptor protein]-L-lysine = [E2 ubiquitin-conjugating enzyme]-L-cysteine + N(6)-ubiquitinyl-[acceptor protein]-L-lysine.</text>
        <dbReference type="EC" id="2.3.2.27"/>
    </reaction>
</comment>
<dbReference type="InterPro" id="IPR013083">
    <property type="entry name" value="Znf_RING/FYVE/PHD"/>
</dbReference>
<feature type="compositionally biased region" description="Polar residues" evidence="8">
    <location>
        <begin position="199"/>
        <end position="213"/>
    </location>
</feature>
<keyword evidence="4" id="KW-0479">Metal-binding</keyword>
<evidence type="ECO:0000313" key="9">
    <source>
        <dbReference type="EMBL" id="KAF3329544.1"/>
    </source>
</evidence>
<keyword evidence="7" id="KW-0862">Zinc</keyword>
<protein>
    <recommendedName>
        <fullName evidence="2">RING-type E3 ubiquitin transferase</fullName>
        <ecNumber evidence="2">2.3.2.27</ecNumber>
    </recommendedName>
</protein>
<dbReference type="GO" id="GO:0061630">
    <property type="term" value="F:ubiquitin protein ligase activity"/>
    <property type="evidence" value="ECO:0007669"/>
    <property type="project" value="UniProtKB-EC"/>
</dbReference>
<dbReference type="InterPro" id="IPR045191">
    <property type="entry name" value="MBR1/2-like"/>
</dbReference>
<keyword evidence="10" id="KW-1185">Reference proteome</keyword>
<dbReference type="EC" id="2.3.2.27" evidence="2"/>
<evidence type="ECO:0000256" key="7">
    <source>
        <dbReference type="ARBA" id="ARBA00022833"/>
    </source>
</evidence>
<dbReference type="AlphaFoldDB" id="A0A833QTU2"/>
<accession>A0A833QTU2</accession>
<comment type="caution">
    <text evidence="9">The sequence shown here is derived from an EMBL/GenBank/DDBJ whole genome shotgun (WGS) entry which is preliminary data.</text>
</comment>
<name>A0A833QTU2_9POAL</name>
<keyword evidence="3" id="KW-0808">Transferase</keyword>
<dbReference type="GO" id="GO:0008270">
    <property type="term" value="F:zinc ion binding"/>
    <property type="evidence" value="ECO:0007669"/>
    <property type="project" value="UniProtKB-KW"/>
</dbReference>
<keyword evidence="5" id="KW-0863">Zinc-finger</keyword>
<reference evidence="9" key="1">
    <citation type="submission" date="2020-01" db="EMBL/GenBank/DDBJ databases">
        <title>Genome sequence of Kobresia littledalei, the first chromosome-level genome in the family Cyperaceae.</title>
        <authorList>
            <person name="Qu G."/>
        </authorList>
    </citation>
    <scope>NUCLEOTIDE SEQUENCE</scope>
    <source>
        <strain evidence="9">C.B.Clarke</strain>
        <tissue evidence="9">Leaf</tissue>
    </source>
</reference>
<evidence type="ECO:0000256" key="6">
    <source>
        <dbReference type="ARBA" id="ARBA00022786"/>
    </source>
</evidence>
<evidence type="ECO:0000313" key="10">
    <source>
        <dbReference type="Proteomes" id="UP000623129"/>
    </source>
</evidence>
<organism evidence="9 10">
    <name type="scientific">Carex littledalei</name>
    <dbReference type="NCBI Taxonomy" id="544730"/>
    <lineage>
        <taxon>Eukaryota</taxon>
        <taxon>Viridiplantae</taxon>
        <taxon>Streptophyta</taxon>
        <taxon>Embryophyta</taxon>
        <taxon>Tracheophyta</taxon>
        <taxon>Spermatophyta</taxon>
        <taxon>Magnoliopsida</taxon>
        <taxon>Liliopsida</taxon>
        <taxon>Poales</taxon>
        <taxon>Cyperaceae</taxon>
        <taxon>Cyperoideae</taxon>
        <taxon>Cariceae</taxon>
        <taxon>Carex</taxon>
        <taxon>Carex subgen. Euthyceras</taxon>
    </lineage>
</organism>
<dbReference type="EMBL" id="SWLB01000014">
    <property type="protein sequence ID" value="KAF3329544.1"/>
    <property type="molecule type" value="Genomic_DNA"/>
</dbReference>
<evidence type="ECO:0000256" key="3">
    <source>
        <dbReference type="ARBA" id="ARBA00022679"/>
    </source>
</evidence>
<evidence type="ECO:0000256" key="2">
    <source>
        <dbReference type="ARBA" id="ARBA00012483"/>
    </source>
</evidence>
<dbReference type="Proteomes" id="UP000623129">
    <property type="component" value="Unassembled WGS sequence"/>
</dbReference>
<sequence>MQRGGRDNELISFLEFCNSTSNLQVDLNFPDDVLAVAQGDPLQNDVGQVDLNFPDDVLDVAQGDPLQNDVGQVDLNFPDDVLVIAQSDPLQNDTSLENRNLIQNPNPSLLNPYPNQYEEHGLFLPFEGMHLHPNLNNLMEPQYQPYYQLNPELCMPSNQNYMARPPCPYTNVTNVASISRGATDISRSSRRRRDGITMNRPTYNGTGNSASEPMQQNIEGFVRNTRMRVDPGQGRTSMVAVSRTTAQYNVVFSGPNPNPGQPMSNPDLASNTLSIPLARINTTLPGQGRTSMVAVSRTTAQYNVVFSGPNPNPGQPMSSRVLASNALSIPLARPNPYAGQLITLAFNPHSIPLAGGSSIPRPNLSPLQIIPETAPAPATAGRVTSQSWPVALPSSDHEVAQFRAFLVELEGLAYQRTTSHQQPIRAIASSDASQIRSQGVSLHQAVPVPTIPSVPASSALSVSVPEHTASTSQTGNNGAWVVFQERPSSLPPIRTRLPRSTSGILALHAQARLNRYREARNLVRNLHPDADERELVTLLSGTREMLDEWREIDRHFDMRLDTDHMSHEELVALAERIGSVSTGVSEEIVNERMTQRPFSGLLENETDPCCICQEEYVEDDQVGTLDCGHNFHRESLYLEGINT</sequence>
<feature type="region of interest" description="Disordered" evidence="8">
    <location>
        <begin position="181"/>
        <end position="213"/>
    </location>
</feature>
<dbReference type="Gene3D" id="3.30.40.10">
    <property type="entry name" value="Zinc/RING finger domain, C3HC4 (zinc finger)"/>
    <property type="match status" value="1"/>
</dbReference>